<accession>A0ABW1QUZ1</accession>
<comment type="caution">
    <text evidence="1">The sequence shown here is derived from an EMBL/GenBank/DDBJ whole genome shotgun (WGS) entry which is preliminary data.</text>
</comment>
<keyword evidence="1" id="KW-0575">Peroxidase</keyword>
<organism evidence="1 2">
    <name type="scientific">Nocardioides yefusunii</name>
    <dbReference type="NCBI Taxonomy" id="2500546"/>
    <lineage>
        <taxon>Bacteria</taxon>
        <taxon>Bacillati</taxon>
        <taxon>Actinomycetota</taxon>
        <taxon>Actinomycetes</taxon>
        <taxon>Propionibacteriales</taxon>
        <taxon>Nocardioidaceae</taxon>
        <taxon>Nocardioides</taxon>
    </lineage>
</organism>
<gene>
    <name evidence="1" type="ORF">ACFPWU_01880</name>
</gene>
<dbReference type="PANTHER" id="PTHR34352:SF1">
    <property type="entry name" value="PROTEIN YHFA"/>
    <property type="match status" value="1"/>
</dbReference>
<sequence length="155" mass="16896">MTEENTPKPENHRTVELTKIGANRFKAENGRGGEIFFGTGGDDPDFSPVELLLTAIAGCSSIDVDLITGKRANAVKFNVTAEGDKVRDELGNHMKNFKLTFDVEFPEGPEGDAARGVLVRSMEQSRDRLCSVSRTVQIGEPVEFATPEGVLERKA</sequence>
<dbReference type="PANTHER" id="PTHR34352">
    <property type="entry name" value="PROTEIN YHFA"/>
    <property type="match status" value="1"/>
</dbReference>
<dbReference type="InterPro" id="IPR036102">
    <property type="entry name" value="OsmC/Ohrsf"/>
</dbReference>
<dbReference type="InterPro" id="IPR015946">
    <property type="entry name" value="KH_dom-like_a/b"/>
</dbReference>
<dbReference type="EC" id="1.11.1.-" evidence="1"/>
<dbReference type="Gene3D" id="3.30.300.20">
    <property type="match status" value="1"/>
</dbReference>
<evidence type="ECO:0000313" key="1">
    <source>
        <dbReference type="EMBL" id="MFC6152414.1"/>
    </source>
</evidence>
<name>A0ABW1QUZ1_9ACTN</name>
<keyword evidence="2" id="KW-1185">Reference proteome</keyword>
<dbReference type="Pfam" id="PF02566">
    <property type="entry name" value="OsmC"/>
    <property type="match status" value="1"/>
</dbReference>
<dbReference type="SUPFAM" id="SSF82784">
    <property type="entry name" value="OsmC-like"/>
    <property type="match status" value="1"/>
</dbReference>
<proteinExistence type="predicted"/>
<reference evidence="2" key="1">
    <citation type="journal article" date="2019" name="Int. J. Syst. Evol. Microbiol.">
        <title>The Global Catalogue of Microorganisms (GCM) 10K type strain sequencing project: providing services to taxonomists for standard genome sequencing and annotation.</title>
        <authorList>
            <consortium name="The Broad Institute Genomics Platform"/>
            <consortium name="The Broad Institute Genome Sequencing Center for Infectious Disease"/>
            <person name="Wu L."/>
            <person name="Ma J."/>
        </authorList>
    </citation>
    <scope>NUCLEOTIDE SEQUENCE [LARGE SCALE GENOMIC DNA]</scope>
    <source>
        <strain evidence="2">DFY28</strain>
    </source>
</reference>
<dbReference type="GO" id="GO:0004601">
    <property type="term" value="F:peroxidase activity"/>
    <property type="evidence" value="ECO:0007669"/>
    <property type="project" value="UniProtKB-KW"/>
</dbReference>
<dbReference type="InterPro" id="IPR003718">
    <property type="entry name" value="OsmC/Ohr_fam"/>
</dbReference>
<keyword evidence="1" id="KW-0560">Oxidoreductase</keyword>
<evidence type="ECO:0000313" key="2">
    <source>
        <dbReference type="Proteomes" id="UP001596098"/>
    </source>
</evidence>
<protein>
    <submittedName>
        <fullName evidence="1">OsmC family protein</fullName>
        <ecNumber evidence="1">1.11.1.-</ecNumber>
    </submittedName>
</protein>
<dbReference type="RefSeq" id="WP_128220677.1">
    <property type="nucleotide sequence ID" value="NZ_CP034929.1"/>
</dbReference>
<dbReference type="EMBL" id="JBHSQI010000001">
    <property type="protein sequence ID" value="MFC6152414.1"/>
    <property type="molecule type" value="Genomic_DNA"/>
</dbReference>
<dbReference type="Proteomes" id="UP001596098">
    <property type="component" value="Unassembled WGS sequence"/>
</dbReference>